<dbReference type="AlphaFoldDB" id="A0A4E0PUH6"/>
<dbReference type="NCBIfam" id="TIGR04126">
    <property type="entry name" value="PGF_CTERM"/>
    <property type="match status" value="1"/>
</dbReference>
<evidence type="ECO:0000256" key="2">
    <source>
        <dbReference type="SAM" id="MobiDB-lite"/>
    </source>
</evidence>
<dbReference type="Proteomes" id="UP000297295">
    <property type="component" value="Unassembled WGS sequence"/>
</dbReference>
<feature type="domain" description="S-layer family duplication" evidence="3">
    <location>
        <begin position="211"/>
        <end position="457"/>
    </location>
</feature>
<dbReference type="InterPro" id="IPR006457">
    <property type="entry name" value="S_layer-rel_Mac"/>
</dbReference>
<dbReference type="InterPro" id="IPR026371">
    <property type="entry name" value="PGF_CTERM"/>
</dbReference>
<sequence length="552" mass="60505">GSYPVLGLFAEKYVALDDNSPDELVKLLLDSDDKYTLRTGSALELPNGYEVVAKQIDVDGNKVWMEFSKDGEFIDDEVLNVANNADATWTFEADVGDTEDVIVFRVMVTQVFQGQVDSLAIVEGLYLVDHEDVLQIETGDEFGELEIDSISGGTIEMSSTGALTLRKDDTIDIGQGMMINVADSDDIRFYIMKEYTEPGTYEIRGSVATGAQTWTPSNFAGFFYDIDDNIGSEELAVTSLNGRTIAESNLTYSTTIEQVDYAADFEAEAGTSNTGSYPVLGLFAEKYVALDDNSPDELVKLLLDSDDKYTLRTGSALELPNGYEVVAKQIDVDGNKVWMEFSKDGEFIDDEVLNVANNADATWTFEADVGDTEDVIVFRVLVTQVFQGQVDSLAIIEGLYLVEHEDVLQIETGDEFGELEIDSISGGTIEMSSTGSITLSRDDTVDIAEGMMFRVADSPDNELRYYPFVEWTIEGDGVTQPDDEEPVEEPVDETPAGNETGNETPVDETPVDETPVDDEEPVTEEPAEESPGFEAIFAVAGLLAVAYLVRRN</sequence>
<keyword evidence="1" id="KW-0732">Signal</keyword>
<dbReference type="Gene3D" id="2.60.98.40">
    <property type="match status" value="2"/>
</dbReference>
<evidence type="ECO:0000259" key="3">
    <source>
        <dbReference type="Pfam" id="PF07752"/>
    </source>
</evidence>
<evidence type="ECO:0000313" key="6">
    <source>
        <dbReference type="Proteomes" id="UP000297295"/>
    </source>
</evidence>
<dbReference type="GO" id="GO:0030115">
    <property type="term" value="C:S-layer"/>
    <property type="evidence" value="ECO:0007669"/>
    <property type="project" value="UniProtKB-SubCell"/>
</dbReference>
<dbReference type="NCBIfam" id="TIGR01567">
    <property type="entry name" value="S_layer_rel_Mac"/>
    <property type="match status" value="2"/>
</dbReference>
<feature type="compositionally biased region" description="Acidic residues" evidence="2">
    <location>
        <begin position="505"/>
        <end position="528"/>
    </location>
</feature>
<comment type="caution">
    <text evidence="5">The sequence shown here is derived from an EMBL/GenBank/DDBJ whole genome shotgun (WGS) entry which is preliminary data.</text>
</comment>
<keyword evidence="6" id="KW-1185">Reference proteome</keyword>
<dbReference type="Pfam" id="PF07752">
    <property type="entry name" value="S-layer"/>
    <property type="match status" value="2"/>
</dbReference>
<organism evidence="5 6">
    <name type="scientific">Methanolobus halotolerans</name>
    <dbReference type="NCBI Taxonomy" id="2052935"/>
    <lineage>
        <taxon>Archaea</taxon>
        <taxon>Methanobacteriati</taxon>
        <taxon>Methanobacteriota</taxon>
        <taxon>Stenosarchaea group</taxon>
        <taxon>Methanomicrobia</taxon>
        <taxon>Methanosarcinales</taxon>
        <taxon>Methanosarcinaceae</taxon>
        <taxon>Methanolobus</taxon>
    </lineage>
</organism>
<feature type="domain" description="PGF-CTERM archaeal protein-sorting signal" evidence="4">
    <location>
        <begin position="531"/>
        <end position="551"/>
    </location>
</feature>
<feature type="region of interest" description="Disordered" evidence="2">
    <location>
        <begin position="476"/>
        <end position="531"/>
    </location>
</feature>
<protein>
    <submittedName>
        <fullName evidence="5">PGF-CTERM sorting domain-containing protein</fullName>
    </submittedName>
</protein>
<feature type="compositionally biased region" description="Acidic residues" evidence="2">
    <location>
        <begin position="481"/>
        <end position="492"/>
    </location>
</feature>
<gene>
    <name evidence="5" type="ORF">CUN85_12565</name>
</gene>
<evidence type="ECO:0000259" key="4">
    <source>
        <dbReference type="Pfam" id="PF18204"/>
    </source>
</evidence>
<evidence type="ECO:0000256" key="1">
    <source>
        <dbReference type="ARBA" id="ARBA00022729"/>
    </source>
</evidence>
<dbReference type="GO" id="GO:0005886">
    <property type="term" value="C:plasma membrane"/>
    <property type="evidence" value="ECO:0007669"/>
    <property type="project" value="UniProtKB-SubCell"/>
</dbReference>
<reference evidence="5 6" key="1">
    <citation type="submission" date="2017-11" db="EMBL/GenBank/DDBJ databases">
        <title>Isolation and Characterization of Methanogenic Archaea from Saline Meromictic Lake at Siberia.</title>
        <authorList>
            <person name="Shen Y."/>
            <person name="Huang H.-H."/>
            <person name="Lai M.-C."/>
            <person name="Chen S.-C."/>
        </authorList>
    </citation>
    <scope>NUCLEOTIDE SEQUENCE [LARGE SCALE GENOMIC DNA]</scope>
    <source>
        <strain evidence="5 6">SY-01</strain>
    </source>
</reference>
<evidence type="ECO:0000313" key="5">
    <source>
        <dbReference type="EMBL" id="TGC06786.1"/>
    </source>
</evidence>
<name>A0A4E0PUH6_9EURY</name>
<dbReference type="Pfam" id="PF18204">
    <property type="entry name" value="PGF-CTERM"/>
    <property type="match status" value="1"/>
</dbReference>
<dbReference type="OrthoDB" id="137508at2157"/>
<proteinExistence type="predicted"/>
<accession>A0A4E0PUH6</accession>
<dbReference type="Gene3D" id="2.60.40.4190">
    <property type="match status" value="1"/>
</dbReference>
<feature type="non-terminal residue" evidence="5">
    <location>
        <position position="1"/>
    </location>
</feature>
<feature type="domain" description="S-layer family duplication" evidence="3">
    <location>
        <begin position="1"/>
        <end position="183"/>
    </location>
</feature>
<dbReference type="RefSeq" id="WP_135390638.1">
    <property type="nucleotide sequence ID" value="NZ_PGGK01000022.1"/>
</dbReference>
<dbReference type="EMBL" id="PGGK01000022">
    <property type="protein sequence ID" value="TGC06786.1"/>
    <property type="molecule type" value="Genomic_DNA"/>
</dbReference>